<protein>
    <recommendedName>
        <fullName evidence="4">homogentisate 1,2-dioxygenase</fullName>
        <ecNumber evidence="4">1.13.11.5</ecNumber>
    </recommendedName>
</protein>
<dbReference type="PANTHER" id="PTHR11056:SF0">
    <property type="entry name" value="HOMOGENTISATE 1,2-DIOXYGENASE"/>
    <property type="match status" value="1"/>
</dbReference>
<evidence type="ECO:0000256" key="6">
    <source>
        <dbReference type="ARBA" id="ARBA00022964"/>
    </source>
</evidence>
<evidence type="ECO:0000259" key="11">
    <source>
        <dbReference type="Pfam" id="PF20510"/>
    </source>
</evidence>
<evidence type="ECO:0000313" key="12">
    <source>
        <dbReference type="EMBL" id="KAL1901438.1"/>
    </source>
</evidence>
<dbReference type="Pfam" id="PF04209">
    <property type="entry name" value="HgmA_C"/>
    <property type="match status" value="1"/>
</dbReference>
<feature type="domain" description="Homogentisate 1,2-dioxygenase C-terminal" evidence="10">
    <location>
        <begin position="329"/>
        <end position="481"/>
    </location>
</feature>
<evidence type="ECO:0000256" key="3">
    <source>
        <dbReference type="ARBA" id="ARBA00007757"/>
    </source>
</evidence>
<comment type="pathway">
    <text evidence="2">Amino-acid degradation; L-phenylalanine degradation; acetoacetate and fumarate from L-phenylalanine: step 4/6.</text>
</comment>
<comment type="cofactor">
    <cofactor evidence="1">
        <name>Fe cation</name>
        <dbReference type="ChEBI" id="CHEBI:24875"/>
    </cofactor>
</comment>
<feature type="compositionally biased region" description="Low complexity" evidence="9">
    <location>
        <begin position="9"/>
        <end position="34"/>
    </location>
</feature>
<proteinExistence type="inferred from homology"/>
<dbReference type="EC" id="1.13.11.5" evidence="4"/>
<evidence type="ECO:0000256" key="7">
    <source>
        <dbReference type="ARBA" id="ARBA00023002"/>
    </source>
</evidence>
<organism evidence="12 13">
    <name type="scientific">Sporothrix stenoceras</name>
    <dbReference type="NCBI Taxonomy" id="5173"/>
    <lineage>
        <taxon>Eukaryota</taxon>
        <taxon>Fungi</taxon>
        <taxon>Dikarya</taxon>
        <taxon>Ascomycota</taxon>
        <taxon>Pezizomycotina</taxon>
        <taxon>Sordariomycetes</taxon>
        <taxon>Sordariomycetidae</taxon>
        <taxon>Ophiostomatales</taxon>
        <taxon>Ophiostomataceae</taxon>
        <taxon>Sporothrix</taxon>
    </lineage>
</organism>
<dbReference type="InterPro" id="IPR046451">
    <property type="entry name" value="HgmA_C"/>
</dbReference>
<dbReference type="Pfam" id="PF20510">
    <property type="entry name" value="HgmA_N"/>
    <property type="match status" value="1"/>
</dbReference>
<evidence type="ECO:0000256" key="4">
    <source>
        <dbReference type="ARBA" id="ARBA00013127"/>
    </source>
</evidence>
<dbReference type="InterPro" id="IPR005708">
    <property type="entry name" value="Homogentis_dOase"/>
</dbReference>
<feature type="domain" description="Homogentisate 1,2-dioxygenase N-terminal" evidence="11">
    <location>
        <begin position="47"/>
        <end position="326"/>
    </location>
</feature>
<dbReference type="InterPro" id="IPR014710">
    <property type="entry name" value="RmlC-like_jellyroll"/>
</dbReference>
<keyword evidence="6" id="KW-0223">Dioxygenase</keyword>
<dbReference type="EMBL" id="JAWCUI010000007">
    <property type="protein sequence ID" value="KAL1901438.1"/>
    <property type="molecule type" value="Genomic_DNA"/>
</dbReference>
<evidence type="ECO:0000256" key="9">
    <source>
        <dbReference type="SAM" id="MobiDB-lite"/>
    </source>
</evidence>
<accession>A0ABR3ZNL0</accession>
<reference evidence="12 13" key="1">
    <citation type="journal article" date="2024" name="IMA Fungus">
        <title>IMA Genome - F19 : A genome assembly and annotation guide to empower mycologists, including annotated draft genome sequences of Ceratocystis pirilliformis, Diaporthe australafricana, Fusarium ophioides, Paecilomyces lecythidis, and Sporothrix stenoceras.</title>
        <authorList>
            <person name="Aylward J."/>
            <person name="Wilson A.M."/>
            <person name="Visagie C.M."/>
            <person name="Spraker J."/>
            <person name="Barnes I."/>
            <person name="Buitendag C."/>
            <person name="Ceriani C."/>
            <person name="Del Mar Angel L."/>
            <person name="du Plessis D."/>
            <person name="Fuchs T."/>
            <person name="Gasser K."/>
            <person name="Kramer D."/>
            <person name="Li W."/>
            <person name="Munsamy K."/>
            <person name="Piso A."/>
            <person name="Price J.L."/>
            <person name="Sonnekus B."/>
            <person name="Thomas C."/>
            <person name="van der Nest A."/>
            <person name="van Dijk A."/>
            <person name="van Heerden A."/>
            <person name="van Vuuren N."/>
            <person name="Yilmaz N."/>
            <person name="Duong T.A."/>
            <person name="van der Merwe N.A."/>
            <person name="Wingfield M.J."/>
            <person name="Wingfield B.D."/>
        </authorList>
    </citation>
    <scope>NUCLEOTIDE SEQUENCE [LARGE SCALE GENOMIC DNA]</scope>
    <source>
        <strain evidence="12 13">CMW 5346</strain>
    </source>
</reference>
<keyword evidence="7" id="KW-0560">Oxidoreductase</keyword>
<dbReference type="SUPFAM" id="SSF51182">
    <property type="entry name" value="RmlC-like cupins"/>
    <property type="match status" value="1"/>
</dbReference>
<evidence type="ECO:0000259" key="10">
    <source>
        <dbReference type="Pfam" id="PF04209"/>
    </source>
</evidence>
<dbReference type="InterPro" id="IPR011051">
    <property type="entry name" value="RmlC_Cupin_sf"/>
</dbReference>
<evidence type="ECO:0000256" key="1">
    <source>
        <dbReference type="ARBA" id="ARBA00001962"/>
    </source>
</evidence>
<comment type="caution">
    <text evidence="12">The sequence shown here is derived from an EMBL/GenBank/DDBJ whole genome shotgun (WGS) entry which is preliminary data.</text>
</comment>
<comment type="similarity">
    <text evidence="3">Belongs to the homogentisate dioxygenase family.</text>
</comment>
<dbReference type="PANTHER" id="PTHR11056">
    <property type="entry name" value="HOMOGENTISATE 1,2-DIOXYGENASE"/>
    <property type="match status" value="1"/>
</dbReference>
<evidence type="ECO:0000256" key="5">
    <source>
        <dbReference type="ARBA" id="ARBA00022723"/>
    </source>
</evidence>
<name>A0ABR3ZNL0_9PEZI</name>
<evidence type="ECO:0000256" key="8">
    <source>
        <dbReference type="ARBA" id="ARBA00023004"/>
    </source>
</evidence>
<keyword evidence="13" id="KW-1185">Reference proteome</keyword>
<sequence>MGDASILEPTTPAPSASSTLPPSMSAFGASAAGSRTTPPSGPADPYRYQVGFGNYFSSEAVPDALPPAGRNVPQKCPYDLYSEQLNGTPFVSYRDTLQHVWMYRIRPAVAHSRPGKLAAEAQNTDMEACFSKQNPNVEFTPVTYEWGPLAYPAEDEQVTFIQGLKTIGGSGDPTTKEGLAMHMYSCNASMGRQAFCNNDGDFLILPQVGRLDIQTELGRLMVRPGELCVIQAGLRWKISLPDGPSRGYVHEVFGSHFELPDLGVIGSNGLAHPRDFAYPVASFDMEVAPWEVVYKLTGEYYGYTQRHTPFDVVAWHGSYVPFKYDMELFVPLACAAKEQCDPTIYTVLHAKSKTPKVSLSEFAVYTAKHITALDTYRPPYYHRNMSTEMLGMIYGEYHGSVRDVQAGCLSCENSYMPHGDAYKAWQEATTAKLEPQLVGEGALSFMLHINNHFSLTKFALERNPTIKHIPGYEGDFWDDLQGHFMDHLDTINAKLQSAGLPLLGQGPA</sequence>
<evidence type="ECO:0000313" key="13">
    <source>
        <dbReference type="Proteomes" id="UP001583186"/>
    </source>
</evidence>
<keyword evidence="8" id="KW-0408">Iron</keyword>
<feature type="region of interest" description="Disordered" evidence="9">
    <location>
        <begin position="1"/>
        <end position="44"/>
    </location>
</feature>
<evidence type="ECO:0000256" key="2">
    <source>
        <dbReference type="ARBA" id="ARBA00004704"/>
    </source>
</evidence>
<dbReference type="InterPro" id="IPR046452">
    <property type="entry name" value="HgmA_N"/>
</dbReference>
<dbReference type="Gene3D" id="2.60.120.10">
    <property type="entry name" value="Jelly Rolls"/>
    <property type="match status" value="1"/>
</dbReference>
<dbReference type="CDD" id="cd07000">
    <property type="entry name" value="cupin_HGO_N"/>
    <property type="match status" value="1"/>
</dbReference>
<dbReference type="Proteomes" id="UP001583186">
    <property type="component" value="Unassembled WGS sequence"/>
</dbReference>
<gene>
    <name evidence="12" type="ORF">Sste5346_001843</name>
</gene>
<keyword evidence="5" id="KW-0479">Metal-binding</keyword>